<evidence type="ECO:0000313" key="2">
    <source>
        <dbReference type="EMBL" id="OXR47788.1"/>
    </source>
</evidence>
<dbReference type="SUPFAM" id="SSF53474">
    <property type="entry name" value="alpha/beta-Hydrolases"/>
    <property type="match status" value="1"/>
</dbReference>
<gene>
    <name evidence="2" type="primary">cpo_2</name>
    <name evidence="2" type="ORF">B7C42_00913</name>
</gene>
<sequence length="283" mass="30857">MRDVPGERMRVRGIELYVEQRGAGQTCVLFESGAGAGRTLWDPVVSLLGDTVRTATYDRAGRGRSARVRPPQDIDEMAATLVALAEMLAPRRLILVGHSMGGLIVRRAAESIVPQPIGLVLVDPTPEAAPFYADWAATAARTDRILAVQQSLARCRPVIRALTGSYGRMFPADTYETMLREDFTPAGIASTRSEFDAFATGIGPFRDNPPQPPGGEVVVISALRADRLHARRHDTVREYQRRFADRVNGRFEDADSEHIVPAECPDQVAAAVLRMAGAPERAV</sequence>
<accession>A0A231HG31</accession>
<protein>
    <submittedName>
        <fullName evidence="2">Non-heme chloroperoxidase</fullName>
        <ecNumber evidence="2">1.11.1.10</ecNumber>
    </submittedName>
</protein>
<name>A0A231HG31_9NOCA</name>
<dbReference type="InterPro" id="IPR000073">
    <property type="entry name" value="AB_hydrolase_1"/>
</dbReference>
<dbReference type="GO" id="GO:0016691">
    <property type="term" value="F:chloride peroxidase activity"/>
    <property type="evidence" value="ECO:0007669"/>
    <property type="project" value="UniProtKB-EC"/>
</dbReference>
<comment type="caution">
    <text evidence="2">The sequence shown here is derived from an EMBL/GenBank/DDBJ whole genome shotgun (WGS) entry which is preliminary data.</text>
</comment>
<dbReference type="InterPro" id="IPR050471">
    <property type="entry name" value="AB_hydrolase"/>
</dbReference>
<dbReference type="EMBL" id="NGAF01000001">
    <property type="protein sequence ID" value="OXR47788.1"/>
    <property type="molecule type" value="Genomic_DNA"/>
</dbReference>
<keyword evidence="3" id="KW-1185">Reference proteome</keyword>
<dbReference type="AlphaFoldDB" id="A0A231HG31"/>
<dbReference type="PANTHER" id="PTHR43433">
    <property type="entry name" value="HYDROLASE, ALPHA/BETA FOLD FAMILY PROTEIN"/>
    <property type="match status" value="1"/>
</dbReference>
<evidence type="ECO:0000259" key="1">
    <source>
        <dbReference type="Pfam" id="PF12697"/>
    </source>
</evidence>
<organism evidence="2 3">
    <name type="scientific">Nocardia cerradoensis</name>
    <dbReference type="NCBI Taxonomy" id="85688"/>
    <lineage>
        <taxon>Bacteria</taxon>
        <taxon>Bacillati</taxon>
        <taxon>Actinomycetota</taxon>
        <taxon>Actinomycetes</taxon>
        <taxon>Mycobacteriales</taxon>
        <taxon>Nocardiaceae</taxon>
        <taxon>Nocardia</taxon>
    </lineage>
</organism>
<proteinExistence type="predicted"/>
<evidence type="ECO:0000313" key="3">
    <source>
        <dbReference type="Proteomes" id="UP000215506"/>
    </source>
</evidence>
<keyword evidence="2" id="KW-0560">Oxidoreductase</keyword>
<reference evidence="2 3" key="1">
    <citation type="submission" date="2017-07" db="EMBL/GenBank/DDBJ databases">
        <title>First draft Genome Sequence of Nocardia cerradoensis isolated from human infection.</title>
        <authorList>
            <person name="Carrasco G."/>
        </authorList>
    </citation>
    <scope>NUCLEOTIDE SEQUENCE [LARGE SCALE GENOMIC DNA]</scope>
    <source>
        <strain evidence="2 3">CNM20130759</strain>
    </source>
</reference>
<keyword evidence="2" id="KW-0575">Peroxidase</keyword>
<dbReference type="Pfam" id="PF12697">
    <property type="entry name" value="Abhydrolase_6"/>
    <property type="match status" value="1"/>
</dbReference>
<feature type="domain" description="AB hydrolase-1" evidence="1">
    <location>
        <begin position="28"/>
        <end position="271"/>
    </location>
</feature>
<dbReference type="PANTHER" id="PTHR43433:SF5">
    <property type="entry name" value="AB HYDROLASE-1 DOMAIN-CONTAINING PROTEIN"/>
    <property type="match status" value="1"/>
</dbReference>
<dbReference type="InterPro" id="IPR029058">
    <property type="entry name" value="AB_hydrolase_fold"/>
</dbReference>
<dbReference type="Gene3D" id="3.40.50.1820">
    <property type="entry name" value="alpha/beta hydrolase"/>
    <property type="match status" value="1"/>
</dbReference>
<dbReference type="EC" id="1.11.1.10" evidence="2"/>
<dbReference type="Proteomes" id="UP000215506">
    <property type="component" value="Unassembled WGS sequence"/>
</dbReference>